<evidence type="ECO:0000259" key="4">
    <source>
        <dbReference type="PROSITE" id="PS50102"/>
    </source>
</evidence>
<dbReference type="GO" id="GO:0003723">
    <property type="term" value="F:RNA binding"/>
    <property type="evidence" value="ECO:0007669"/>
    <property type="project" value="UniProtKB-UniRule"/>
</dbReference>
<dbReference type="CDD" id="cd00590">
    <property type="entry name" value="RRM_SF"/>
    <property type="match status" value="1"/>
</dbReference>
<keyword evidence="6" id="KW-1185">Reference proteome</keyword>
<dbReference type="AlphaFoldDB" id="W9WS92"/>
<dbReference type="InterPro" id="IPR035979">
    <property type="entry name" value="RBD_domain_sf"/>
</dbReference>
<dbReference type="PANTHER" id="PTHR48027">
    <property type="entry name" value="HETEROGENEOUS NUCLEAR RIBONUCLEOPROTEIN 87F-RELATED"/>
    <property type="match status" value="1"/>
</dbReference>
<dbReference type="RefSeq" id="XP_007744587.1">
    <property type="nucleotide sequence ID" value="XM_007746397.1"/>
</dbReference>
<keyword evidence="1 2" id="KW-0694">RNA-binding</keyword>
<feature type="compositionally biased region" description="Polar residues" evidence="3">
    <location>
        <begin position="42"/>
        <end position="53"/>
    </location>
</feature>
<sequence>MPALPVIFPRSSSSTPNPEIAVITEDTANMKLDGEQSRVENTETAQVSASLPSSLPDDGRPPVPDDETRHLAKTPIKPSEEDDVFGASNSVPDGKVAMNTVARRIINNLRAPVGYKGFTPRPDRVNQVPTAANAQGLYPPTALIFVANLSKHRSEDQLEIACHQAFDGYGPNHVKIRRDKNHHPNAFIQFQKDEDANAAVAGAYGLIIDGRKIRIEQAKAERAVILSKTDGTMVTEAETRGILERYGPLELIAPTNMANRRHGGSGNGMYVRFAYYLDCRDALKFFQNHTAGFQLYMAPSLEPRIRIGADGGTVIGGFTNPRSAIDQKSIYVGNLPEGTTRADLEELFAEFGIIVQVNIIKKTYENEVVNNFAFIEFSTPHEANRAASAERYLQGIKLRVEQKEYSARRPSRFSMAPTAQVGAQNNGSRHTYGERNTGYPVQQANMNYNIGGTPRVYDRVQGPAAGVQGMPVHQMTPPSTIQYNHQGIPQPMYGTPQQQASAYGFGTMTPPSYSNMSHMLPAGIFSPTPNHMDQNQHQHGFAGPAGTPVYQSPGVYVGHSIPTIQETYEEGEY</sequence>
<dbReference type="InterPro" id="IPR012677">
    <property type="entry name" value="Nucleotide-bd_a/b_plait_sf"/>
</dbReference>
<dbReference type="PROSITE" id="PS50102">
    <property type="entry name" value="RRM"/>
    <property type="match status" value="2"/>
</dbReference>
<dbReference type="InterPro" id="IPR000504">
    <property type="entry name" value="RRM_dom"/>
</dbReference>
<comment type="caution">
    <text evidence="5">The sequence shown here is derived from an EMBL/GenBank/DDBJ whole genome shotgun (WGS) entry which is preliminary data.</text>
</comment>
<evidence type="ECO:0000256" key="3">
    <source>
        <dbReference type="SAM" id="MobiDB-lite"/>
    </source>
</evidence>
<dbReference type="InterPro" id="IPR052462">
    <property type="entry name" value="SLIRP/GR-RBP-like"/>
</dbReference>
<dbReference type="OrthoDB" id="410044at2759"/>
<reference evidence="5 6" key="1">
    <citation type="submission" date="2013-03" db="EMBL/GenBank/DDBJ databases">
        <title>The Genome Sequence of Cladophialophora psammophila CBS 110553.</title>
        <authorList>
            <consortium name="The Broad Institute Genomics Platform"/>
            <person name="Cuomo C."/>
            <person name="de Hoog S."/>
            <person name="Gorbushina A."/>
            <person name="Walker B."/>
            <person name="Young S.K."/>
            <person name="Zeng Q."/>
            <person name="Gargeya S."/>
            <person name="Fitzgerald M."/>
            <person name="Haas B."/>
            <person name="Abouelleil A."/>
            <person name="Allen A.W."/>
            <person name="Alvarado L."/>
            <person name="Arachchi H.M."/>
            <person name="Berlin A.M."/>
            <person name="Chapman S.B."/>
            <person name="Gainer-Dewar J."/>
            <person name="Goldberg J."/>
            <person name="Griggs A."/>
            <person name="Gujja S."/>
            <person name="Hansen M."/>
            <person name="Howarth C."/>
            <person name="Imamovic A."/>
            <person name="Ireland A."/>
            <person name="Larimer J."/>
            <person name="McCowan C."/>
            <person name="Murphy C."/>
            <person name="Pearson M."/>
            <person name="Poon T.W."/>
            <person name="Priest M."/>
            <person name="Roberts A."/>
            <person name="Saif S."/>
            <person name="Shea T."/>
            <person name="Sisk P."/>
            <person name="Sykes S."/>
            <person name="Wortman J."/>
            <person name="Nusbaum C."/>
            <person name="Birren B."/>
        </authorList>
    </citation>
    <scope>NUCLEOTIDE SEQUENCE [LARGE SCALE GENOMIC DNA]</scope>
    <source>
        <strain evidence="5 6">CBS 110553</strain>
    </source>
</reference>
<dbReference type="eggNOG" id="ENOG502QUGB">
    <property type="taxonomic scope" value="Eukaryota"/>
</dbReference>
<dbReference type="GeneID" id="19190514"/>
<dbReference type="HOGENOM" id="CLU_032228_0_0_1"/>
<dbReference type="Proteomes" id="UP000019471">
    <property type="component" value="Unassembled WGS sequence"/>
</dbReference>
<evidence type="ECO:0000313" key="6">
    <source>
        <dbReference type="Proteomes" id="UP000019471"/>
    </source>
</evidence>
<dbReference type="EMBL" id="AMGX01000008">
    <property type="protein sequence ID" value="EXJ70808.1"/>
    <property type="molecule type" value="Genomic_DNA"/>
</dbReference>
<organism evidence="5 6">
    <name type="scientific">Cladophialophora psammophila CBS 110553</name>
    <dbReference type="NCBI Taxonomy" id="1182543"/>
    <lineage>
        <taxon>Eukaryota</taxon>
        <taxon>Fungi</taxon>
        <taxon>Dikarya</taxon>
        <taxon>Ascomycota</taxon>
        <taxon>Pezizomycotina</taxon>
        <taxon>Eurotiomycetes</taxon>
        <taxon>Chaetothyriomycetidae</taxon>
        <taxon>Chaetothyriales</taxon>
        <taxon>Herpotrichiellaceae</taxon>
        <taxon>Cladophialophora</taxon>
    </lineage>
</organism>
<feature type="domain" description="RRM" evidence="4">
    <location>
        <begin position="142"/>
        <end position="220"/>
    </location>
</feature>
<name>W9WS92_9EURO</name>
<feature type="region of interest" description="Disordered" evidence="3">
    <location>
        <begin position="1"/>
        <end position="21"/>
    </location>
</feature>
<evidence type="ECO:0000256" key="2">
    <source>
        <dbReference type="PROSITE-ProRule" id="PRU00176"/>
    </source>
</evidence>
<dbReference type="STRING" id="1182543.W9WS92"/>
<protein>
    <recommendedName>
        <fullName evidence="4">RRM domain-containing protein</fullName>
    </recommendedName>
</protein>
<dbReference type="SMART" id="SM00360">
    <property type="entry name" value="RRM"/>
    <property type="match status" value="2"/>
</dbReference>
<accession>W9WS92</accession>
<proteinExistence type="predicted"/>
<dbReference type="SUPFAM" id="SSF54928">
    <property type="entry name" value="RNA-binding domain, RBD"/>
    <property type="match status" value="2"/>
</dbReference>
<dbReference type="Gene3D" id="3.30.70.330">
    <property type="match status" value="2"/>
</dbReference>
<feature type="domain" description="RRM" evidence="4">
    <location>
        <begin position="328"/>
        <end position="405"/>
    </location>
</feature>
<feature type="region of interest" description="Disordered" evidence="3">
    <location>
        <begin position="36"/>
        <end position="91"/>
    </location>
</feature>
<dbReference type="Pfam" id="PF00076">
    <property type="entry name" value="RRM_1"/>
    <property type="match status" value="2"/>
</dbReference>
<evidence type="ECO:0000256" key="1">
    <source>
        <dbReference type="ARBA" id="ARBA00022884"/>
    </source>
</evidence>
<feature type="region of interest" description="Disordered" evidence="3">
    <location>
        <begin position="418"/>
        <end position="439"/>
    </location>
</feature>
<gene>
    <name evidence="5" type="ORF">A1O5_05798</name>
</gene>
<evidence type="ECO:0000313" key="5">
    <source>
        <dbReference type="EMBL" id="EXJ70808.1"/>
    </source>
</evidence>